<keyword evidence="1" id="KW-0732">Signal</keyword>
<dbReference type="PANTHER" id="PTHR39201:SF1">
    <property type="entry name" value="FLAVODOXIN-LIKE DOMAIN-CONTAINING PROTEIN"/>
    <property type="match status" value="1"/>
</dbReference>
<feature type="chain" id="PRO_5046960306" evidence="1">
    <location>
        <begin position="19"/>
        <end position="233"/>
    </location>
</feature>
<proteinExistence type="predicted"/>
<reference evidence="3 4" key="1">
    <citation type="submission" date="2022-10" db="EMBL/GenBank/DDBJ databases">
        <title>The complete genomes of actinobacterial strains from the NBC collection.</title>
        <authorList>
            <person name="Joergensen T.S."/>
            <person name="Alvarez Arevalo M."/>
            <person name="Sterndorff E.B."/>
            <person name="Faurdal D."/>
            <person name="Vuksanovic O."/>
            <person name="Mourched A.-S."/>
            <person name="Charusanti P."/>
            <person name="Shaw S."/>
            <person name="Blin K."/>
            <person name="Weber T."/>
        </authorList>
    </citation>
    <scope>NUCLEOTIDE SEQUENCE [LARGE SCALE GENOMIC DNA]</scope>
    <source>
        <strain evidence="3 4">NBC 01752</strain>
    </source>
</reference>
<dbReference type="Pfam" id="PF12682">
    <property type="entry name" value="Flavodoxin_4"/>
    <property type="match status" value="1"/>
</dbReference>
<evidence type="ECO:0000256" key="1">
    <source>
        <dbReference type="SAM" id="SignalP"/>
    </source>
</evidence>
<sequence length="233" mass="25181">MASTSRRNFLALSTLALAGSSVTGCSIVGGAGDALTDSGSDSTETVAPLDKSRTLVAYFSVPETDDPDGMTEDESNSSHVVDGKVLGNTQYVAQIIGERTGSEVFRIETAEELPLDHDTLEDLALKQQETDERPKLKALIPNLDSYDTVFIGYPIWWYDLPMPMYTFLEEHDFSGKTVILFNTHGGSRLSETVETITDALSDATVIGNALTISRDDMDSAEGAVTDWLDSLGQ</sequence>
<protein>
    <submittedName>
        <fullName evidence="3">Flavodoxin</fullName>
    </submittedName>
</protein>
<evidence type="ECO:0000313" key="3">
    <source>
        <dbReference type="EMBL" id="WSD14334.1"/>
    </source>
</evidence>
<feature type="domain" description="Flavodoxin-like" evidence="2">
    <location>
        <begin position="87"/>
        <end position="209"/>
    </location>
</feature>
<name>A0ABZ1H875_STRPH</name>
<dbReference type="Proteomes" id="UP001340816">
    <property type="component" value="Chromosome"/>
</dbReference>
<evidence type="ECO:0000259" key="2">
    <source>
        <dbReference type="Pfam" id="PF12682"/>
    </source>
</evidence>
<dbReference type="PROSITE" id="PS51318">
    <property type="entry name" value="TAT"/>
    <property type="match status" value="1"/>
</dbReference>
<evidence type="ECO:0000313" key="4">
    <source>
        <dbReference type="Proteomes" id="UP001340816"/>
    </source>
</evidence>
<dbReference type="PANTHER" id="PTHR39201">
    <property type="entry name" value="EXPORTED PROTEIN-RELATED"/>
    <property type="match status" value="1"/>
</dbReference>
<dbReference type="NCBIfam" id="NF005389">
    <property type="entry name" value="PRK06934.1"/>
    <property type="match status" value="1"/>
</dbReference>
<keyword evidence="4" id="KW-1185">Reference proteome</keyword>
<dbReference type="InterPro" id="IPR029039">
    <property type="entry name" value="Flavoprotein-like_sf"/>
</dbReference>
<dbReference type="RefSeq" id="WP_326758977.1">
    <property type="nucleotide sequence ID" value="NZ_CP109135.1"/>
</dbReference>
<dbReference type="EMBL" id="CP109135">
    <property type="protein sequence ID" value="WSD14334.1"/>
    <property type="molecule type" value="Genomic_DNA"/>
</dbReference>
<accession>A0ABZ1H875</accession>
<gene>
    <name evidence="3" type="ORF">OHB35_14370</name>
</gene>
<dbReference type="Gene3D" id="3.40.50.360">
    <property type="match status" value="1"/>
</dbReference>
<organism evidence="3 4">
    <name type="scientific">Streptomyces phaeochromogenes</name>
    <dbReference type="NCBI Taxonomy" id="1923"/>
    <lineage>
        <taxon>Bacteria</taxon>
        <taxon>Bacillati</taxon>
        <taxon>Actinomycetota</taxon>
        <taxon>Actinomycetes</taxon>
        <taxon>Kitasatosporales</taxon>
        <taxon>Streptomycetaceae</taxon>
        <taxon>Streptomyces</taxon>
        <taxon>Streptomyces phaeochromogenes group</taxon>
    </lineage>
</organism>
<dbReference type="InterPro" id="IPR008254">
    <property type="entry name" value="Flavodoxin/NO_synth"/>
</dbReference>
<dbReference type="InterPro" id="IPR006311">
    <property type="entry name" value="TAT_signal"/>
</dbReference>
<dbReference type="PROSITE" id="PS51257">
    <property type="entry name" value="PROKAR_LIPOPROTEIN"/>
    <property type="match status" value="1"/>
</dbReference>
<feature type="signal peptide" evidence="1">
    <location>
        <begin position="1"/>
        <end position="18"/>
    </location>
</feature>
<dbReference type="SUPFAM" id="SSF52218">
    <property type="entry name" value="Flavoproteins"/>
    <property type="match status" value="1"/>
</dbReference>